<organism evidence="3 4">
    <name type="scientific">Amylocarpus encephaloides</name>
    <dbReference type="NCBI Taxonomy" id="45428"/>
    <lineage>
        <taxon>Eukaryota</taxon>
        <taxon>Fungi</taxon>
        <taxon>Dikarya</taxon>
        <taxon>Ascomycota</taxon>
        <taxon>Pezizomycotina</taxon>
        <taxon>Leotiomycetes</taxon>
        <taxon>Helotiales</taxon>
        <taxon>Helotiales incertae sedis</taxon>
        <taxon>Amylocarpus</taxon>
    </lineage>
</organism>
<feature type="signal peptide" evidence="2">
    <location>
        <begin position="1"/>
        <end position="25"/>
    </location>
</feature>
<keyword evidence="2" id="KW-0732">Signal</keyword>
<sequence>MWHTSSSRSLALLALNCSLWGRTNAIAAPQVLETSAIPASSTSVSATPSPTPSSPLPDPRDMDEIKCWSSSYSYSLASVAVDDVARTIPYTSNGFISTLVKTDCCYGYQPIQSTTTLCDGYPRVLHPQEIIYNVTKTSTLYNITQTTRQEPPHTEVTPTCRVDNEAGACTRLWEAFDYTSLSLKKNADTRWSYGAYARPPCTSPIKACPTATQCSVHYDEVKMYYWPQTTVSGDFCAHNGTTFTPTRTEEDEPNTTEIDGMTFTSPSAYIVANSAFGWYKTSGHGLISYGKFCGHVETSATFTIAPEYISTIYVHERDTLYPMDWEDLNTIRHEAYQRACGRRYGCSSFSDIVSDFTPLVVIPDEVRTVESGWRICDGQGSFRPQFIKLGDDPDPEEDGDDAENDGGDDRKKKGKGPKAPATNLRAQVTSTTTFGTYNPAVTTTQKNMKHLEFEEEVSVIVIDGQPEPAEYKVL</sequence>
<dbReference type="AlphaFoldDB" id="A0A9P7Y7X4"/>
<comment type="caution">
    <text evidence="3">The sequence shown here is derived from an EMBL/GenBank/DDBJ whole genome shotgun (WGS) entry which is preliminary data.</text>
</comment>
<evidence type="ECO:0000256" key="2">
    <source>
        <dbReference type="SAM" id="SignalP"/>
    </source>
</evidence>
<protein>
    <submittedName>
        <fullName evidence="3">Uncharacterized protein</fullName>
    </submittedName>
</protein>
<feature type="region of interest" description="Disordered" evidence="1">
    <location>
        <begin position="39"/>
        <end position="60"/>
    </location>
</feature>
<evidence type="ECO:0000313" key="4">
    <source>
        <dbReference type="Proteomes" id="UP000824998"/>
    </source>
</evidence>
<evidence type="ECO:0000313" key="3">
    <source>
        <dbReference type="EMBL" id="KAG9228730.1"/>
    </source>
</evidence>
<dbReference type="OrthoDB" id="3944128at2759"/>
<name>A0A9P7Y7X4_9HELO</name>
<dbReference type="EMBL" id="MU251870">
    <property type="protein sequence ID" value="KAG9228730.1"/>
    <property type="molecule type" value="Genomic_DNA"/>
</dbReference>
<proteinExistence type="predicted"/>
<feature type="chain" id="PRO_5040253958" evidence="2">
    <location>
        <begin position="26"/>
        <end position="474"/>
    </location>
</feature>
<accession>A0A9P7Y7X4</accession>
<keyword evidence="4" id="KW-1185">Reference proteome</keyword>
<feature type="region of interest" description="Disordered" evidence="1">
    <location>
        <begin position="384"/>
        <end position="439"/>
    </location>
</feature>
<dbReference type="Proteomes" id="UP000824998">
    <property type="component" value="Unassembled WGS sequence"/>
</dbReference>
<reference evidence="3" key="1">
    <citation type="journal article" date="2021" name="IMA Fungus">
        <title>Genomic characterization of three marine fungi, including Emericellopsis atlantica sp. nov. with signatures of a generalist lifestyle and marine biomass degradation.</title>
        <authorList>
            <person name="Hagestad O.C."/>
            <person name="Hou L."/>
            <person name="Andersen J.H."/>
            <person name="Hansen E.H."/>
            <person name="Altermark B."/>
            <person name="Li C."/>
            <person name="Kuhnert E."/>
            <person name="Cox R.J."/>
            <person name="Crous P.W."/>
            <person name="Spatafora J.W."/>
            <person name="Lail K."/>
            <person name="Amirebrahimi M."/>
            <person name="Lipzen A."/>
            <person name="Pangilinan J."/>
            <person name="Andreopoulos W."/>
            <person name="Hayes R.D."/>
            <person name="Ng V."/>
            <person name="Grigoriev I.V."/>
            <person name="Jackson S.A."/>
            <person name="Sutton T.D.S."/>
            <person name="Dobson A.D.W."/>
            <person name="Rama T."/>
        </authorList>
    </citation>
    <scope>NUCLEOTIDE SEQUENCE</scope>
    <source>
        <strain evidence="3">TRa018bII</strain>
    </source>
</reference>
<evidence type="ECO:0000256" key="1">
    <source>
        <dbReference type="SAM" id="MobiDB-lite"/>
    </source>
</evidence>
<feature type="compositionally biased region" description="Polar residues" evidence="1">
    <location>
        <begin position="424"/>
        <end position="439"/>
    </location>
</feature>
<feature type="compositionally biased region" description="Low complexity" evidence="1">
    <location>
        <begin position="39"/>
        <end position="48"/>
    </location>
</feature>
<feature type="compositionally biased region" description="Acidic residues" evidence="1">
    <location>
        <begin position="392"/>
        <end position="406"/>
    </location>
</feature>
<gene>
    <name evidence="3" type="ORF">BJ875DRAFT_525632</name>
</gene>